<dbReference type="OrthoDB" id="345976at2157"/>
<dbReference type="RefSeq" id="WP_008319060.1">
    <property type="nucleotide sequence ID" value="NZ_AOLN01000009.1"/>
</dbReference>
<dbReference type="GO" id="GO:0003676">
    <property type="term" value="F:nucleic acid binding"/>
    <property type="evidence" value="ECO:0007669"/>
    <property type="project" value="InterPro"/>
</dbReference>
<comment type="caution">
    <text evidence="1">The sequence shown here is derived from an EMBL/GenBank/DDBJ whole genome shotgun (WGS) entry which is preliminary data.</text>
</comment>
<dbReference type="GO" id="GO:0032259">
    <property type="term" value="P:methylation"/>
    <property type="evidence" value="ECO:0007669"/>
    <property type="project" value="InterPro"/>
</dbReference>
<dbReference type="EMBL" id="AOLN01000009">
    <property type="protein sequence ID" value="ELZ96034.1"/>
    <property type="molecule type" value="Genomic_DNA"/>
</dbReference>
<dbReference type="InterPro" id="IPR029063">
    <property type="entry name" value="SAM-dependent_MTases_sf"/>
</dbReference>
<sequence length="209" mass="23181">MRIETDAVPSGLRHGQQVPFALHKIGRRHPDGTPISLGPWTFECPQVREVVESYLEGNVLNACAGKTKLRYSGEVHRNDIDESRDADTHHDVTELDEHLTTGYFDVVVFDPPFDADQADEHYDGNTVGRGPSGGIWKARDALAQLTAPGGRVLSVGWNSVGLQHLDAFEREAVHLFQRVQKPDVILTVDRRVQMTIRVKGRSQPGGDGR</sequence>
<dbReference type="PROSITE" id="PS00092">
    <property type="entry name" value="N6_MTASE"/>
    <property type="match status" value="1"/>
</dbReference>
<evidence type="ECO:0000313" key="1">
    <source>
        <dbReference type="EMBL" id="ELZ96034.1"/>
    </source>
</evidence>
<dbReference type="PATRIC" id="fig|662479.7.peg.1135"/>
<dbReference type="InterPro" id="IPR002052">
    <property type="entry name" value="DNA_methylase_N6_adenine_CS"/>
</dbReference>
<dbReference type="GO" id="GO:0008168">
    <property type="term" value="F:methyltransferase activity"/>
    <property type="evidence" value="ECO:0007669"/>
    <property type="project" value="InterPro"/>
</dbReference>
<dbReference type="STRING" id="662479.C440_05572"/>
<organism evidence="1 2">
    <name type="scientific">Haloferax mucosum ATCC BAA-1512</name>
    <dbReference type="NCBI Taxonomy" id="662479"/>
    <lineage>
        <taxon>Archaea</taxon>
        <taxon>Methanobacteriati</taxon>
        <taxon>Methanobacteriota</taxon>
        <taxon>Stenosarchaea group</taxon>
        <taxon>Halobacteria</taxon>
        <taxon>Halobacteriales</taxon>
        <taxon>Haloferacaceae</taxon>
        <taxon>Haloferax</taxon>
    </lineage>
</organism>
<evidence type="ECO:0000313" key="2">
    <source>
        <dbReference type="Proteomes" id="UP000011550"/>
    </source>
</evidence>
<accession>M0IKS1</accession>
<reference evidence="1 2" key="1">
    <citation type="journal article" date="2014" name="PLoS Genet.">
        <title>Phylogenetically driven sequencing of extremely halophilic archaea reveals strategies for static and dynamic osmo-response.</title>
        <authorList>
            <person name="Becker E.A."/>
            <person name="Seitzer P.M."/>
            <person name="Tritt A."/>
            <person name="Larsen D."/>
            <person name="Krusor M."/>
            <person name="Yao A.I."/>
            <person name="Wu D."/>
            <person name="Madern D."/>
            <person name="Eisen J.A."/>
            <person name="Darling A.E."/>
            <person name="Facciotti M.T."/>
        </authorList>
    </citation>
    <scope>NUCLEOTIDE SEQUENCE [LARGE SCALE GENOMIC DNA]</scope>
    <source>
        <strain evidence="1 2">ATCC BAA-1512</strain>
    </source>
</reference>
<name>M0IKS1_9EURY</name>
<evidence type="ECO:0008006" key="3">
    <source>
        <dbReference type="Google" id="ProtNLM"/>
    </source>
</evidence>
<dbReference type="SUPFAM" id="SSF53335">
    <property type="entry name" value="S-adenosyl-L-methionine-dependent methyltransferases"/>
    <property type="match status" value="1"/>
</dbReference>
<protein>
    <recommendedName>
        <fullName evidence="3">Methyltransferase</fullName>
    </recommendedName>
</protein>
<dbReference type="Proteomes" id="UP000011550">
    <property type="component" value="Unassembled WGS sequence"/>
</dbReference>
<proteinExistence type="predicted"/>
<dbReference type="AlphaFoldDB" id="M0IKS1"/>
<gene>
    <name evidence="1" type="ORF">C440_05572</name>
</gene>
<keyword evidence="2" id="KW-1185">Reference proteome</keyword>